<dbReference type="AlphaFoldDB" id="D0KW08"/>
<dbReference type="STRING" id="555778.Hneap_0069"/>
<dbReference type="HOGENOM" id="CLU_129359_0_0_6"/>
<dbReference type="EMBL" id="CP001801">
    <property type="protein sequence ID" value="ACX94935.1"/>
    <property type="molecule type" value="Genomic_DNA"/>
</dbReference>
<accession>D0KW08</accession>
<dbReference type="InterPro" id="IPR029069">
    <property type="entry name" value="HotDog_dom_sf"/>
</dbReference>
<dbReference type="KEGG" id="hna:Hneap_0069"/>
<protein>
    <recommendedName>
        <fullName evidence="3">3-hydroxylacyl-ACP dehydratase</fullName>
    </recommendedName>
</protein>
<dbReference type="SUPFAM" id="SSF54637">
    <property type="entry name" value="Thioesterase/thiol ester dehydrase-isomerase"/>
    <property type="match status" value="1"/>
</dbReference>
<organism evidence="1 2">
    <name type="scientific">Halothiobacillus neapolitanus (strain ATCC 23641 / DSM 15147 / CIP 104769 / NCIMB 8539 / c2)</name>
    <name type="common">Thiobacillus neapolitanus</name>
    <dbReference type="NCBI Taxonomy" id="555778"/>
    <lineage>
        <taxon>Bacteria</taxon>
        <taxon>Pseudomonadati</taxon>
        <taxon>Pseudomonadota</taxon>
        <taxon>Gammaproteobacteria</taxon>
        <taxon>Chromatiales</taxon>
        <taxon>Halothiobacillaceae</taxon>
        <taxon>Halothiobacillus</taxon>
    </lineage>
</organism>
<name>D0KW08_HALNC</name>
<evidence type="ECO:0000313" key="1">
    <source>
        <dbReference type="EMBL" id="ACX94935.1"/>
    </source>
</evidence>
<dbReference type="InterPro" id="IPR016776">
    <property type="entry name" value="ApeP-like_dehydratase"/>
</dbReference>
<dbReference type="eggNOG" id="COG4706">
    <property type="taxonomic scope" value="Bacteria"/>
</dbReference>
<dbReference type="Gene3D" id="3.10.129.10">
    <property type="entry name" value="Hotdog Thioesterase"/>
    <property type="match status" value="1"/>
</dbReference>
<sequence length="150" mass="16495">MTNAQAQSRTLDHEEIAALIPHQGSMCLLDHVVDWNAQKIACTAISHRAIDNPLRRNGRLGAAVGIEYAAQAMAVHGALLAARDTAPKKGMITRVQRIALHAERLDDCPDALRITAKRLMGDERMVRYGFELRCAERMLLEGEASVILDA</sequence>
<dbReference type="Pfam" id="PF22817">
    <property type="entry name" value="ApeP-like"/>
    <property type="match status" value="1"/>
</dbReference>
<dbReference type="RefSeq" id="WP_012822972.1">
    <property type="nucleotide sequence ID" value="NC_013422.1"/>
</dbReference>
<gene>
    <name evidence="1" type="ordered locus">Hneap_0069</name>
</gene>
<evidence type="ECO:0008006" key="3">
    <source>
        <dbReference type="Google" id="ProtNLM"/>
    </source>
</evidence>
<dbReference type="OrthoDB" id="9800188at2"/>
<proteinExistence type="predicted"/>
<evidence type="ECO:0000313" key="2">
    <source>
        <dbReference type="Proteomes" id="UP000009102"/>
    </source>
</evidence>
<dbReference type="Proteomes" id="UP000009102">
    <property type="component" value="Chromosome"/>
</dbReference>
<keyword evidence="2" id="KW-1185">Reference proteome</keyword>
<reference evidence="1 2" key="1">
    <citation type="submission" date="2009-10" db="EMBL/GenBank/DDBJ databases">
        <title>Complete sequence of Halothiobacillus neapolitanus c2.</title>
        <authorList>
            <consortium name="US DOE Joint Genome Institute"/>
            <person name="Lucas S."/>
            <person name="Copeland A."/>
            <person name="Lapidus A."/>
            <person name="Glavina del Rio T."/>
            <person name="Tice H."/>
            <person name="Bruce D."/>
            <person name="Goodwin L."/>
            <person name="Pitluck S."/>
            <person name="Davenport K."/>
            <person name="Brettin T."/>
            <person name="Detter J.C."/>
            <person name="Han C."/>
            <person name="Tapia R."/>
            <person name="Larimer F."/>
            <person name="Land M."/>
            <person name="Hauser L."/>
            <person name="Kyrpides N."/>
            <person name="Mikhailova N."/>
            <person name="Kerfeld C."/>
            <person name="Cannon G."/>
            <person name="Heinhort S."/>
        </authorList>
    </citation>
    <scope>NUCLEOTIDE SEQUENCE [LARGE SCALE GENOMIC DNA]</scope>
    <source>
        <strain evidence="2">ATCC 23641 / c2</strain>
    </source>
</reference>